<evidence type="ECO:0000256" key="4">
    <source>
        <dbReference type="ARBA" id="ARBA00021948"/>
    </source>
</evidence>
<evidence type="ECO:0000256" key="2">
    <source>
        <dbReference type="ARBA" id="ARBA00009997"/>
    </source>
</evidence>
<dbReference type="Gene3D" id="3.90.1560.10">
    <property type="entry name" value="ComB-like"/>
    <property type="match status" value="1"/>
</dbReference>
<dbReference type="RefSeq" id="WP_379747050.1">
    <property type="nucleotide sequence ID" value="NZ_JBHTCP010000009.1"/>
</dbReference>
<dbReference type="InterPro" id="IPR036702">
    <property type="entry name" value="ComB-like_sf"/>
</dbReference>
<dbReference type="Proteomes" id="UP001596549">
    <property type="component" value="Unassembled WGS sequence"/>
</dbReference>
<comment type="cofactor">
    <cofactor evidence="1">
        <name>Mg(2+)</name>
        <dbReference type="ChEBI" id="CHEBI:18420"/>
    </cofactor>
</comment>
<evidence type="ECO:0000256" key="7">
    <source>
        <dbReference type="ARBA" id="ARBA00033711"/>
    </source>
</evidence>
<dbReference type="SUPFAM" id="SSF142823">
    <property type="entry name" value="ComB-like"/>
    <property type="match status" value="1"/>
</dbReference>
<comment type="caution">
    <text evidence="8">The sequence shown here is derived from an EMBL/GenBank/DDBJ whole genome shotgun (WGS) entry which is preliminary data.</text>
</comment>
<keyword evidence="6" id="KW-0460">Magnesium</keyword>
<dbReference type="EC" id="3.1.3.71" evidence="3"/>
<name>A0ABW2NP28_9BACL</name>
<sequence>MNNYYNQSGYSVKVEWGQRGAREAAQRGDIIVIVDVLSYSSTVAAALHHGAQVYPFPPPNNEKAKEYAASLGAEMVLGRAEAERTGGYTLSPVSFKRDDRDRKFVLCSLNGAACTEAAKAVPALLIGSLVNADVAAKAAHDQQKKTGRDITIVPCGEQWEDPHHDENGMRPGIEDYLGAGAILASLEGTFSPEAEVCAASFAACQHNLEQLITQSGSGRELVERGYGADVEFCRCLNTLEQVPVLYNGCFVNYSSFLTVK</sequence>
<keyword evidence="5" id="KW-0378">Hydrolase</keyword>
<comment type="similarity">
    <text evidence="2">Belongs to the ComB family.</text>
</comment>
<protein>
    <recommendedName>
        <fullName evidence="4">Probable 2-phosphosulfolactate phosphatase</fullName>
        <ecNumber evidence="3">3.1.3.71</ecNumber>
    </recommendedName>
</protein>
<dbReference type="InterPro" id="IPR005238">
    <property type="entry name" value="ComB-like"/>
</dbReference>
<organism evidence="8 9">
    <name type="scientific">Fictibacillus iocasae</name>
    <dbReference type="NCBI Taxonomy" id="2715437"/>
    <lineage>
        <taxon>Bacteria</taxon>
        <taxon>Bacillati</taxon>
        <taxon>Bacillota</taxon>
        <taxon>Bacilli</taxon>
        <taxon>Bacillales</taxon>
        <taxon>Fictibacillaceae</taxon>
        <taxon>Fictibacillus</taxon>
    </lineage>
</organism>
<dbReference type="PANTHER" id="PTHR37311">
    <property type="entry name" value="2-PHOSPHOSULFOLACTATE PHOSPHATASE-RELATED"/>
    <property type="match status" value="1"/>
</dbReference>
<keyword evidence="9" id="KW-1185">Reference proteome</keyword>
<proteinExistence type="inferred from homology"/>
<dbReference type="PANTHER" id="PTHR37311:SF1">
    <property type="entry name" value="2-PHOSPHOSULFOLACTATE PHOSPHATASE-RELATED"/>
    <property type="match status" value="1"/>
</dbReference>
<dbReference type="Pfam" id="PF04029">
    <property type="entry name" value="2-ph_phosp"/>
    <property type="match status" value="1"/>
</dbReference>
<accession>A0ABW2NP28</accession>
<evidence type="ECO:0000313" key="8">
    <source>
        <dbReference type="EMBL" id="MFC7370958.1"/>
    </source>
</evidence>
<reference evidence="9" key="1">
    <citation type="journal article" date="2019" name="Int. J. Syst. Evol. Microbiol.">
        <title>The Global Catalogue of Microorganisms (GCM) 10K type strain sequencing project: providing services to taxonomists for standard genome sequencing and annotation.</title>
        <authorList>
            <consortium name="The Broad Institute Genomics Platform"/>
            <consortium name="The Broad Institute Genome Sequencing Center for Infectious Disease"/>
            <person name="Wu L."/>
            <person name="Ma J."/>
        </authorList>
    </citation>
    <scope>NUCLEOTIDE SEQUENCE [LARGE SCALE GENOMIC DNA]</scope>
    <source>
        <strain evidence="9">NBRC 106396</strain>
    </source>
</reference>
<evidence type="ECO:0000256" key="1">
    <source>
        <dbReference type="ARBA" id="ARBA00001946"/>
    </source>
</evidence>
<evidence type="ECO:0000256" key="3">
    <source>
        <dbReference type="ARBA" id="ARBA00012953"/>
    </source>
</evidence>
<dbReference type="EMBL" id="JBHTCP010000009">
    <property type="protein sequence ID" value="MFC7370958.1"/>
    <property type="molecule type" value="Genomic_DNA"/>
</dbReference>
<comment type="catalytic activity">
    <reaction evidence="7">
        <text>(2R)-O-phospho-3-sulfolactate + H2O = (2R)-3-sulfolactate + phosphate</text>
        <dbReference type="Rhea" id="RHEA:23416"/>
        <dbReference type="ChEBI" id="CHEBI:15377"/>
        <dbReference type="ChEBI" id="CHEBI:15597"/>
        <dbReference type="ChEBI" id="CHEBI:43474"/>
        <dbReference type="ChEBI" id="CHEBI:58738"/>
        <dbReference type="EC" id="3.1.3.71"/>
    </reaction>
</comment>
<evidence type="ECO:0000256" key="5">
    <source>
        <dbReference type="ARBA" id="ARBA00022801"/>
    </source>
</evidence>
<gene>
    <name evidence="8" type="ORF">ACFQPF_04655</name>
</gene>
<evidence type="ECO:0000256" key="6">
    <source>
        <dbReference type="ARBA" id="ARBA00022842"/>
    </source>
</evidence>
<evidence type="ECO:0000313" key="9">
    <source>
        <dbReference type="Proteomes" id="UP001596549"/>
    </source>
</evidence>